<dbReference type="GO" id="GO:0000271">
    <property type="term" value="P:polysaccharide biosynthetic process"/>
    <property type="evidence" value="ECO:0007669"/>
    <property type="project" value="TreeGrafter"/>
</dbReference>
<evidence type="ECO:0000313" key="4">
    <source>
        <dbReference type="EMBL" id="MBB6428334.1"/>
    </source>
</evidence>
<dbReference type="PANTHER" id="PTHR30244:SF39">
    <property type="entry name" value="BLR3650 PROTEIN"/>
    <property type="match status" value="1"/>
</dbReference>
<comment type="similarity">
    <text evidence="3">Belongs to the DegT/DnrJ/EryC1 family.</text>
</comment>
<dbReference type="Gene3D" id="3.40.640.10">
    <property type="entry name" value="Type I PLP-dependent aspartate aminotransferase-like (Major domain)"/>
    <property type="match status" value="1"/>
</dbReference>
<dbReference type="InterPro" id="IPR015424">
    <property type="entry name" value="PyrdxlP-dep_Trfase"/>
</dbReference>
<gene>
    <name evidence="4" type="ORF">HNQ40_000140</name>
</gene>
<sequence length="391" mass="43002">MSDIPLSQPDITDREIDAVVQTLRSGRLSIGPKLEEFEDEVARRSQRREGIGVSSGTSGLHLVLLALGIGPGDEVITTPFSFVASANCILMVGATPVFVDICPKSLNMDPAKVEAAVTDKTKAIIAVEVFGNTTHMAALEGLARKHEVALIEDCCEALGGTASCGRAAGSFGRAGVFGFYPNKQITTGEGGMIVTDDDHLAERCRSLRNQGRATGAHVGTDKNAGSWLAHERLGYNYRLSEINAALGLVQMQRLDEMLEARRTVAGLYMRRLMDWDDLVLPTIEPGAEATMSWFVFVLRLTANYGHTERDRIIQGMKRHEIGASNYFPCIHLQPFYRQQFGFQKGDFPIAESISERTIALPFFNSLDATQVELVCHTLKVMIQREQLLKRD</sequence>
<reference evidence="4 5" key="1">
    <citation type="submission" date="2020-08" db="EMBL/GenBank/DDBJ databases">
        <title>Genomic Encyclopedia of Type Strains, Phase IV (KMG-IV): sequencing the most valuable type-strain genomes for metagenomic binning, comparative biology and taxonomic classification.</title>
        <authorList>
            <person name="Goeker M."/>
        </authorList>
    </citation>
    <scope>NUCLEOTIDE SEQUENCE [LARGE SCALE GENOMIC DNA]</scope>
    <source>
        <strain evidence="4 5">DSM 103725</strain>
    </source>
</reference>
<dbReference type="SUPFAM" id="SSF53383">
    <property type="entry name" value="PLP-dependent transferases"/>
    <property type="match status" value="1"/>
</dbReference>
<evidence type="ECO:0000313" key="5">
    <source>
        <dbReference type="Proteomes" id="UP000541810"/>
    </source>
</evidence>
<evidence type="ECO:0000256" key="2">
    <source>
        <dbReference type="PIRSR" id="PIRSR000390-2"/>
    </source>
</evidence>
<keyword evidence="4" id="KW-0032">Aminotransferase</keyword>
<evidence type="ECO:0000256" key="3">
    <source>
        <dbReference type="RuleBase" id="RU004508"/>
    </source>
</evidence>
<dbReference type="PANTHER" id="PTHR30244">
    <property type="entry name" value="TRANSAMINASE"/>
    <property type="match status" value="1"/>
</dbReference>
<dbReference type="InterPro" id="IPR015422">
    <property type="entry name" value="PyrdxlP-dep_Trfase_small"/>
</dbReference>
<dbReference type="AlphaFoldDB" id="A0A7X0H5T1"/>
<dbReference type="Proteomes" id="UP000541810">
    <property type="component" value="Unassembled WGS sequence"/>
</dbReference>
<dbReference type="Pfam" id="PF01041">
    <property type="entry name" value="DegT_DnrJ_EryC1"/>
    <property type="match status" value="1"/>
</dbReference>
<keyword evidence="5" id="KW-1185">Reference proteome</keyword>
<dbReference type="EMBL" id="JACHGY010000001">
    <property type="protein sequence ID" value="MBB6428334.1"/>
    <property type="molecule type" value="Genomic_DNA"/>
</dbReference>
<dbReference type="EC" id="2.6.1.102" evidence="4"/>
<organism evidence="4 5">
    <name type="scientific">Algisphaera agarilytica</name>
    <dbReference type="NCBI Taxonomy" id="1385975"/>
    <lineage>
        <taxon>Bacteria</taxon>
        <taxon>Pseudomonadati</taxon>
        <taxon>Planctomycetota</taxon>
        <taxon>Phycisphaerae</taxon>
        <taxon>Phycisphaerales</taxon>
        <taxon>Phycisphaeraceae</taxon>
        <taxon>Algisphaera</taxon>
    </lineage>
</organism>
<dbReference type="GO" id="GO:0030170">
    <property type="term" value="F:pyridoxal phosphate binding"/>
    <property type="evidence" value="ECO:0007669"/>
    <property type="project" value="TreeGrafter"/>
</dbReference>
<dbReference type="RefSeq" id="WP_184675374.1">
    <property type="nucleotide sequence ID" value="NZ_JACHGY010000001.1"/>
</dbReference>
<keyword evidence="2 3" id="KW-0663">Pyridoxal phosphate</keyword>
<dbReference type="PIRSF" id="PIRSF000390">
    <property type="entry name" value="PLP_StrS"/>
    <property type="match status" value="1"/>
</dbReference>
<name>A0A7X0H5T1_9BACT</name>
<feature type="modified residue" description="N6-(pyridoxal phosphate)lysine" evidence="2">
    <location>
        <position position="183"/>
    </location>
</feature>
<dbReference type="Gene3D" id="3.90.1150.10">
    <property type="entry name" value="Aspartate Aminotransferase, domain 1"/>
    <property type="match status" value="1"/>
</dbReference>
<keyword evidence="4" id="KW-0808">Transferase</keyword>
<protein>
    <submittedName>
        <fullName evidence="4">Perosamine synthetase</fullName>
        <ecNumber evidence="4">2.6.1.102</ecNumber>
    </submittedName>
</protein>
<proteinExistence type="inferred from homology"/>
<dbReference type="CDD" id="cd00616">
    <property type="entry name" value="AHBA_syn"/>
    <property type="match status" value="1"/>
</dbReference>
<feature type="active site" description="Proton acceptor" evidence="1">
    <location>
        <position position="183"/>
    </location>
</feature>
<dbReference type="GO" id="GO:0102933">
    <property type="term" value="F:GDP-4-dehydro-6-deoxy-D-mannose-4-aminotransferase activity"/>
    <property type="evidence" value="ECO:0007669"/>
    <property type="project" value="UniProtKB-EC"/>
</dbReference>
<comment type="caution">
    <text evidence="4">The sequence shown here is derived from an EMBL/GenBank/DDBJ whole genome shotgun (WGS) entry which is preliminary data.</text>
</comment>
<evidence type="ECO:0000256" key="1">
    <source>
        <dbReference type="PIRSR" id="PIRSR000390-1"/>
    </source>
</evidence>
<dbReference type="InterPro" id="IPR000653">
    <property type="entry name" value="DegT/StrS_aminotransferase"/>
</dbReference>
<accession>A0A7X0H5T1</accession>
<dbReference type="InterPro" id="IPR015421">
    <property type="entry name" value="PyrdxlP-dep_Trfase_major"/>
</dbReference>